<dbReference type="AlphaFoldDB" id="A0AAD7CW80"/>
<accession>A0AAD7CW80</accession>
<sequence>MYVSILYNLLVSAMSLPLPIGYRERAVFMSVCITLVTTQHHKHSLIIPACYWKISRDVRRQTESGESTGLTTGLMTQDVRPSWGAELKANRMDEELGLRPPDRRARAGLTP</sequence>
<organism evidence="1 2">
    <name type="scientific">Mycena rosella</name>
    <name type="common">Pink bonnet</name>
    <name type="synonym">Agaricus rosellus</name>
    <dbReference type="NCBI Taxonomy" id="1033263"/>
    <lineage>
        <taxon>Eukaryota</taxon>
        <taxon>Fungi</taxon>
        <taxon>Dikarya</taxon>
        <taxon>Basidiomycota</taxon>
        <taxon>Agaricomycotina</taxon>
        <taxon>Agaricomycetes</taxon>
        <taxon>Agaricomycetidae</taxon>
        <taxon>Agaricales</taxon>
        <taxon>Marasmiineae</taxon>
        <taxon>Mycenaceae</taxon>
        <taxon>Mycena</taxon>
    </lineage>
</organism>
<reference evidence="1" key="1">
    <citation type="submission" date="2023-03" db="EMBL/GenBank/DDBJ databases">
        <title>Massive genome expansion in bonnet fungi (Mycena s.s.) driven by repeated elements and novel gene families across ecological guilds.</title>
        <authorList>
            <consortium name="Lawrence Berkeley National Laboratory"/>
            <person name="Harder C.B."/>
            <person name="Miyauchi S."/>
            <person name="Viragh M."/>
            <person name="Kuo A."/>
            <person name="Thoen E."/>
            <person name="Andreopoulos B."/>
            <person name="Lu D."/>
            <person name="Skrede I."/>
            <person name="Drula E."/>
            <person name="Henrissat B."/>
            <person name="Morin E."/>
            <person name="Kohler A."/>
            <person name="Barry K."/>
            <person name="LaButti K."/>
            <person name="Morin E."/>
            <person name="Salamov A."/>
            <person name="Lipzen A."/>
            <person name="Mereny Z."/>
            <person name="Hegedus B."/>
            <person name="Baldrian P."/>
            <person name="Stursova M."/>
            <person name="Weitz H."/>
            <person name="Taylor A."/>
            <person name="Grigoriev I.V."/>
            <person name="Nagy L.G."/>
            <person name="Martin F."/>
            <person name="Kauserud H."/>
        </authorList>
    </citation>
    <scope>NUCLEOTIDE SEQUENCE</scope>
    <source>
        <strain evidence="1">CBHHK067</strain>
    </source>
</reference>
<evidence type="ECO:0000313" key="1">
    <source>
        <dbReference type="EMBL" id="KAJ7664991.1"/>
    </source>
</evidence>
<dbReference type="Proteomes" id="UP001221757">
    <property type="component" value="Unassembled WGS sequence"/>
</dbReference>
<evidence type="ECO:0000313" key="2">
    <source>
        <dbReference type="Proteomes" id="UP001221757"/>
    </source>
</evidence>
<keyword evidence="2" id="KW-1185">Reference proteome</keyword>
<comment type="caution">
    <text evidence="1">The sequence shown here is derived from an EMBL/GenBank/DDBJ whole genome shotgun (WGS) entry which is preliminary data.</text>
</comment>
<proteinExistence type="predicted"/>
<protein>
    <submittedName>
        <fullName evidence="1">Uncharacterized protein</fullName>
    </submittedName>
</protein>
<dbReference type="EMBL" id="JARKIE010000217">
    <property type="protein sequence ID" value="KAJ7664991.1"/>
    <property type="molecule type" value="Genomic_DNA"/>
</dbReference>
<gene>
    <name evidence="1" type="ORF">B0H17DRAFT_293254</name>
</gene>
<name>A0AAD7CW80_MYCRO</name>